<dbReference type="RefSeq" id="WP_273000529.1">
    <property type="nucleotide sequence ID" value="NZ_PEBV01000033.1"/>
</dbReference>
<comment type="caution">
    <text evidence="1">The sequence shown here is derived from an EMBL/GenBank/DDBJ whole genome shotgun (WGS) entry which is preliminary data.</text>
</comment>
<reference evidence="1 2" key="1">
    <citation type="submission" date="2017-08" db="EMBL/GenBank/DDBJ databases">
        <title>Burning lignite coal seam in the remote Altai Mountains harbors a hydrogen-driven thermophilic microbial community.</title>
        <authorList>
            <person name="Kadnikov V.V."/>
            <person name="Mardanov A.V."/>
            <person name="Ivasenko D."/>
            <person name="Beletsky A.V."/>
            <person name="Karnachuk O.V."/>
            <person name="Ravin N.V."/>
        </authorList>
    </citation>
    <scope>NUCLEOTIDE SEQUENCE [LARGE SCALE GENOMIC DNA]</scope>
    <source>
        <strain evidence="1">AL33</strain>
    </source>
</reference>
<dbReference type="AlphaFoldDB" id="A0A2T5G6U5"/>
<dbReference type="EMBL" id="PEBV01000033">
    <property type="protein sequence ID" value="PTQ51905.1"/>
    <property type="molecule type" value="Genomic_DNA"/>
</dbReference>
<dbReference type="Proteomes" id="UP000244180">
    <property type="component" value="Unassembled WGS sequence"/>
</dbReference>
<name>A0A2T5G6U5_HYDSH</name>
<sequence length="109" mass="12143">MSAREYHSVPYQTGLKPKFIGPLDFSQTVWLAAGGLLAYELARFIPKILPDPVFGRVHLLVPIGLAVIIAFGKHPTTNIPISSYLSRVVLHRLRPKRYFWVRGGMGDSG</sequence>
<proteinExistence type="predicted"/>
<organism evidence="1 2">
    <name type="scientific">Hydrogenibacillus schlegelii</name>
    <name type="common">Bacillus schlegelii</name>
    <dbReference type="NCBI Taxonomy" id="1484"/>
    <lineage>
        <taxon>Bacteria</taxon>
        <taxon>Bacillati</taxon>
        <taxon>Bacillota</taxon>
        <taxon>Bacilli</taxon>
        <taxon>Bacillales</taxon>
        <taxon>Bacillales Family X. Incertae Sedis</taxon>
        <taxon>Hydrogenibacillus</taxon>
    </lineage>
</organism>
<evidence type="ECO:0000313" key="1">
    <source>
        <dbReference type="EMBL" id="PTQ51905.1"/>
    </source>
</evidence>
<gene>
    <name evidence="1" type="ORF">HSCHL_0981</name>
</gene>
<evidence type="ECO:0000313" key="2">
    <source>
        <dbReference type="Proteomes" id="UP000244180"/>
    </source>
</evidence>
<accession>A0A2T5G6U5</accession>
<protein>
    <submittedName>
        <fullName evidence="1">Uncharacterized protein</fullName>
    </submittedName>
</protein>